<name>A0ABX3N7W2_9FLAO</name>
<gene>
    <name evidence="1" type="ORF">BB021_08285</name>
</gene>
<dbReference type="RefSeq" id="WP_078778807.1">
    <property type="nucleotide sequence ID" value="NZ_MBDS01000015.1"/>
</dbReference>
<sequence length="74" mass="8180">MDDNKQSPQGEWQPAINISKESSTGAEVVFQVGAGIVGYSYIYENIDPNPPSDAELIFSYDEAGNQIQREMLIL</sequence>
<proteinExistence type="predicted"/>
<keyword evidence="2" id="KW-1185">Reference proteome</keyword>
<dbReference type="EMBL" id="MBDS01000015">
    <property type="protein sequence ID" value="OPB88534.1"/>
    <property type="molecule type" value="Genomic_DNA"/>
</dbReference>
<protein>
    <submittedName>
        <fullName evidence="1">Uncharacterized protein</fullName>
    </submittedName>
</protein>
<organism evidence="1 2">
    <name type="scientific">Elizabethkingia ursingii</name>
    <dbReference type="NCBI Taxonomy" id="1756150"/>
    <lineage>
        <taxon>Bacteria</taxon>
        <taxon>Pseudomonadati</taxon>
        <taxon>Bacteroidota</taxon>
        <taxon>Flavobacteriia</taxon>
        <taxon>Flavobacteriales</taxon>
        <taxon>Weeksellaceae</taxon>
        <taxon>Elizabethkingia</taxon>
    </lineage>
</organism>
<evidence type="ECO:0000313" key="1">
    <source>
        <dbReference type="EMBL" id="OPB88534.1"/>
    </source>
</evidence>
<comment type="caution">
    <text evidence="1">The sequence shown here is derived from an EMBL/GenBank/DDBJ whole genome shotgun (WGS) entry which is preliminary data.</text>
</comment>
<dbReference type="Proteomes" id="UP000190016">
    <property type="component" value="Unassembled WGS sequence"/>
</dbReference>
<evidence type="ECO:0000313" key="2">
    <source>
        <dbReference type="Proteomes" id="UP000190016"/>
    </source>
</evidence>
<accession>A0ABX3N7W2</accession>
<reference evidence="1 2" key="1">
    <citation type="submission" date="2016-07" db="EMBL/GenBank/DDBJ databases">
        <title>Revisiting the Taxonomy of the Elizabethkingia Genus based on Whole-Genome Sequencing, Optical Mapping, and MALDI-TOF.</title>
        <authorList>
            <person name="Nicholson A.C."/>
        </authorList>
    </citation>
    <scope>NUCLEOTIDE SEQUENCE [LARGE SCALE GENOMIC DNA]</scope>
    <source>
        <strain evidence="1 2">C1558</strain>
    </source>
</reference>